<dbReference type="Proteomes" id="UP001190700">
    <property type="component" value="Unassembled WGS sequence"/>
</dbReference>
<feature type="region of interest" description="Disordered" evidence="1">
    <location>
        <begin position="69"/>
        <end position="96"/>
    </location>
</feature>
<accession>A0AAE0GB32</accession>
<feature type="compositionally biased region" description="Basic and acidic residues" evidence="1">
    <location>
        <begin position="18"/>
        <end position="27"/>
    </location>
</feature>
<gene>
    <name evidence="2" type="ORF">CYMTET_17143</name>
</gene>
<dbReference type="AlphaFoldDB" id="A0AAE0GB32"/>
<sequence>SSESAGWWNRLKHRKRNPKDMRPRERQAVSLPKNSLVSSIADSSNNTAFSNASLSNATLSNTSLSLNNASLSSTSHSNVSSAPPFPSPPPRPPPLDAAAALEIILREELIPSPPSPPPASPPLASPHTPLPSTSASPPTIVPVKRFLAPSTLKPPQRLPPGVMWCSAYGWCLKYPPGSIHSVQDKEAMTKHGPSSEIIEIIGAEGGAAAKPPVIDWLKKISEINIDGFEQGVIGMQMRESEALVALNRLDETSKTTLAEYLPQNLGNNDY</sequence>
<keyword evidence="3" id="KW-1185">Reference proteome</keyword>
<feature type="compositionally biased region" description="Low complexity" evidence="1">
    <location>
        <begin position="125"/>
        <end position="137"/>
    </location>
</feature>
<dbReference type="EMBL" id="LGRX02007586">
    <property type="protein sequence ID" value="KAK3274680.1"/>
    <property type="molecule type" value="Genomic_DNA"/>
</dbReference>
<comment type="caution">
    <text evidence="2">The sequence shown here is derived from an EMBL/GenBank/DDBJ whole genome shotgun (WGS) entry which is preliminary data.</text>
</comment>
<feature type="region of interest" description="Disordered" evidence="1">
    <location>
        <begin position="1"/>
        <end position="33"/>
    </location>
</feature>
<proteinExistence type="predicted"/>
<feature type="compositionally biased region" description="Pro residues" evidence="1">
    <location>
        <begin position="111"/>
        <end position="124"/>
    </location>
</feature>
<feature type="compositionally biased region" description="Low complexity" evidence="1">
    <location>
        <begin position="69"/>
        <end position="82"/>
    </location>
</feature>
<feature type="region of interest" description="Disordered" evidence="1">
    <location>
        <begin position="109"/>
        <end position="137"/>
    </location>
</feature>
<reference evidence="2 3" key="1">
    <citation type="journal article" date="2015" name="Genome Biol. Evol.">
        <title>Comparative Genomics of a Bacterivorous Green Alga Reveals Evolutionary Causalities and Consequences of Phago-Mixotrophic Mode of Nutrition.</title>
        <authorList>
            <person name="Burns J.A."/>
            <person name="Paasch A."/>
            <person name="Narechania A."/>
            <person name="Kim E."/>
        </authorList>
    </citation>
    <scope>NUCLEOTIDE SEQUENCE [LARGE SCALE GENOMIC DNA]</scope>
    <source>
        <strain evidence="2 3">PLY_AMNH</strain>
    </source>
</reference>
<feature type="non-terminal residue" evidence="2">
    <location>
        <position position="1"/>
    </location>
</feature>
<evidence type="ECO:0000256" key="1">
    <source>
        <dbReference type="SAM" id="MobiDB-lite"/>
    </source>
</evidence>
<evidence type="ECO:0000313" key="3">
    <source>
        <dbReference type="Proteomes" id="UP001190700"/>
    </source>
</evidence>
<feature type="compositionally biased region" description="Pro residues" evidence="1">
    <location>
        <begin position="83"/>
        <end position="95"/>
    </location>
</feature>
<protein>
    <submittedName>
        <fullName evidence="2">Uncharacterized protein</fullName>
    </submittedName>
</protein>
<evidence type="ECO:0000313" key="2">
    <source>
        <dbReference type="EMBL" id="KAK3274680.1"/>
    </source>
</evidence>
<organism evidence="2 3">
    <name type="scientific">Cymbomonas tetramitiformis</name>
    <dbReference type="NCBI Taxonomy" id="36881"/>
    <lineage>
        <taxon>Eukaryota</taxon>
        <taxon>Viridiplantae</taxon>
        <taxon>Chlorophyta</taxon>
        <taxon>Pyramimonadophyceae</taxon>
        <taxon>Pyramimonadales</taxon>
        <taxon>Pyramimonadaceae</taxon>
        <taxon>Cymbomonas</taxon>
    </lineage>
</organism>
<name>A0AAE0GB32_9CHLO</name>